<evidence type="ECO:0000313" key="2">
    <source>
        <dbReference type="Proteomes" id="UP001239782"/>
    </source>
</evidence>
<protein>
    <submittedName>
        <fullName evidence="1">Uncharacterized protein</fullName>
    </submittedName>
</protein>
<proteinExistence type="predicted"/>
<dbReference type="KEGG" id="plei:Q9312_15935"/>
<dbReference type="AlphaFoldDB" id="A0AA51X6D6"/>
<keyword evidence="2" id="KW-1185">Reference proteome</keyword>
<dbReference type="Proteomes" id="UP001239782">
    <property type="component" value="Chromosome"/>
</dbReference>
<sequence>MARLIENLKIYDRRTGNEVSDEPMVQKYWEVDLSNPSKFAHTVPDVGESFGLSQYELSKVVAESFHCTNDSEKFKCIECGSNRYVSTRADYARILPNFRCENCIAKEQAEYEEYKSEILSAVVRRCNMKTGKAQRVSYVEAIFLYLWLASEKVEADLITFSPSLSRTITGIPDLDHFFLSSLMKKGLVIERTELLSFTGFENITFINKLDEDYFLIKNFEVNNDASLLNYFFDTVSKFKIDESDVEDMKSVIQFIRVNNLYSLVDVLAKEYSLNIEKDNKFDVMMNYIAKKFGLRKSYSMLCRKARDTAAYLYSKQYPSYIERKLFSNFISNYLQLMEEKGWELKYTKNLPLEVDVSMLELFVSETYFDSCLGCHSLSADEFVAKWLSALNIDSPETV</sequence>
<dbReference type="RefSeq" id="WP_309201856.1">
    <property type="nucleotide sequence ID" value="NZ_CP133548.1"/>
</dbReference>
<accession>A0AA51X6D6</accession>
<dbReference type="EMBL" id="CP133548">
    <property type="protein sequence ID" value="WMS86711.1"/>
    <property type="molecule type" value="Genomic_DNA"/>
</dbReference>
<gene>
    <name evidence="1" type="ORF">Q9312_15935</name>
</gene>
<evidence type="ECO:0000313" key="1">
    <source>
        <dbReference type="EMBL" id="WMS86711.1"/>
    </source>
</evidence>
<name>A0AA51X6D6_9GAMM</name>
<organism evidence="1 2">
    <name type="scientific">Pleionea litopenaei</name>
    <dbReference type="NCBI Taxonomy" id="3070815"/>
    <lineage>
        <taxon>Bacteria</taxon>
        <taxon>Pseudomonadati</taxon>
        <taxon>Pseudomonadota</taxon>
        <taxon>Gammaproteobacteria</taxon>
        <taxon>Oceanospirillales</taxon>
        <taxon>Pleioneaceae</taxon>
        <taxon>Pleionea</taxon>
    </lineage>
</organism>
<reference evidence="1 2" key="1">
    <citation type="submission" date="2023-08" db="EMBL/GenBank/DDBJ databases">
        <title>Pleionea litopenaei sp. nov., isolated from stomach of juvenile Litopenaeus vannamei.</title>
        <authorList>
            <person name="Rho A.M."/>
            <person name="Hwang C.Y."/>
        </authorList>
    </citation>
    <scope>NUCLEOTIDE SEQUENCE [LARGE SCALE GENOMIC DNA]</scope>
    <source>
        <strain evidence="1 2">HL-JVS1</strain>
    </source>
</reference>